<protein>
    <submittedName>
        <fullName evidence="3">Actin or actin-binding cytoskeletal protein</fullName>
    </submittedName>
</protein>
<organism evidence="3 4">
    <name type="scientific">Lithospermum erythrorhizon</name>
    <name type="common">Purple gromwell</name>
    <name type="synonym">Lithospermum officinale var. erythrorhizon</name>
    <dbReference type="NCBI Taxonomy" id="34254"/>
    <lineage>
        <taxon>Eukaryota</taxon>
        <taxon>Viridiplantae</taxon>
        <taxon>Streptophyta</taxon>
        <taxon>Embryophyta</taxon>
        <taxon>Tracheophyta</taxon>
        <taxon>Spermatophyta</taxon>
        <taxon>Magnoliopsida</taxon>
        <taxon>eudicotyledons</taxon>
        <taxon>Gunneridae</taxon>
        <taxon>Pentapetalae</taxon>
        <taxon>asterids</taxon>
        <taxon>lamiids</taxon>
        <taxon>Boraginales</taxon>
        <taxon>Boraginaceae</taxon>
        <taxon>Boraginoideae</taxon>
        <taxon>Lithospermeae</taxon>
        <taxon>Lithospermum</taxon>
    </lineage>
</organism>
<evidence type="ECO:0000256" key="2">
    <source>
        <dbReference type="SAM" id="MobiDB-lite"/>
    </source>
</evidence>
<evidence type="ECO:0000256" key="1">
    <source>
        <dbReference type="SAM" id="Coils"/>
    </source>
</evidence>
<feature type="coiled-coil region" evidence="1">
    <location>
        <begin position="11"/>
        <end position="76"/>
    </location>
</feature>
<evidence type="ECO:0000313" key="4">
    <source>
        <dbReference type="Proteomes" id="UP001454036"/>
    </source>
</evidence>
<dbReference type="PANTHER" id="PTHR35712:SF1">
    <property type="entry name" value="MYOSIN HEAVY CHAIN-LIKE PROTEIN"/>
    <property type="match status" value="1"/>
</dbReference>
<sequence length="682" mass="77476">MEESTSLTARIHQLELERDALHKDIEQLCMQQAGAGYLGVATRMHFQRTAGLEQEIDNLKIKLSACTTENQNLRQELSQAFHIKTQLSDLHNAQLEKTTEAEKQLKFFQACVAAAFSERDNAIMEAEKSKEKEELMSQELNKVQKRFEDLTSEILEEREFSTKLRIDLEKQEKRNETFRKVIDKFYDSREHDAGSQDITYEDKCEYLLGDTEETSTSNQNAFLEEEIESLRSSLDNLQYQLRVGVQIENHLQKRIRDLEKDRRTLEERIMKGISILHCFHSQTRTNIMNLLHEEYSFMKSTVDKVEENIKLLQIGKSHKLVSPQSENLELSQTECRDVHISSDTGLNSPLLEKVNSVACSLARETDASETLVQVLQEKGKELSIASRHALETGDSSEALAQALQEKVATLLLLSQQEERYLLERNVQAAQQKKIEELQRNLLQVTNEKVKALMDLAQVKQKYQLLQEKISQEMNLENSVTEVGRRRVIQERDGKFTNLFKNSYLNRWVGAISSNESNAEAPQNHGGILSTKHSNFDVASMKIEYATLKESLESMEYLTSSTHRLRLSLLKVKQSVATNAPVSSLSESLDDIISEAMLVKTALSSSLPVSWSAEHDSRVSSSRKQEEAGNDGESNVEKVDFVSAAGFEMVELLIFAAQILKDGTVDQSPQTGNKRETPASTYD</sequence>
<accession>A0AAV3R8T9</accession>
<dbReference type="PANTHER" id="PTHR35712">
    <property type="entry name" value="MYOSIN HEAVY CHAIN-LIKE PROTEIN"/>
    <property type="match status" value="1"/>
</dbReference>
<comment type="caution">
    <text evidence="3">The sequence shown here is derived from an EMBL/GenBank/DDBJ whole genome shotgun (WGS) entry which is preliminary data.</text>
</comment>
<dbReference type="Proteomes" id="UP001454036">
    <property type="component" value="Unassembled WGS sequence"/>
</dbReference>
<dbReference type="EMBL" id="BAABME010007945">
    <property type="protein sequence ID" value="GAA0172076.1"/>
    <property type="molecule type" value="Genomic_DNA"/>
</dbReference>
<keyword evidence="1" id="KW-0175">Coiled coil</keyword>
<feature type="coiled-coil region" evidence="1">
    <location>
        <begin position="412"/>
        <end position="475"/>
    </location>
</feature>
<feature type="compositionally biased region" description="Basic and acidic residues" evidence="2">
    <location>
        <begin position="613"/>
        <end position="626"/>
    </location>
</feature>
<keyword evidence="4" id="KW-1185">Reference proteome</keyword>
<feature type="coiled-coil region" evidence="1">
    <location>
        <begin position="121"/>
        <end position="153"/>
    </location>
</feature>
<feature type="coiled-coil region" evidence="1">
    <location>
        <begin position="220"/>
        <end position="268"/>
    </location>
</feature>
<evidence type="ECO:0000313" key="3">
    <source>
        <dbReference type="EMBL" id="GAA0172076.1"/>
    </source>
</evidence>
<gene>
    <name evidence="3" type="ORF">LIER_25974</name>
</gene>
<dbReference type="AlphaFoldDB" id="A0AAV3R8T9"/>
<reference evidence="3 4" key="1">
    <citation type="submission" date="2024-01" db="EMBL/GenBank/DDBJ databases">
        <title>The complete chloroplast genome sequence of Lithospermum erythrorhizon: insights into the phylogenetic relationship among Boraginaceae species and the maternal lineages of purple gromwells.</title>
        <authorList>
            <person name="Okada T."/>
            <person name="Watanabe K."/>
        </authorList>
    </citation>
    <scope>NUCLEOTIDE SEQUENCE [LARGE SCALE GENOMIC DNA]</scope>
</reference>
<feature type="region of interest" description="Disordered" evidence="2">
    <location>
        <begin position="613"/>
        <end position="633"/>
    </location>
</feature>
<name>A0AAV3R8T9_LITER</name>
<proteinExistence type="predicted"/>